<dbReference type="Proteomes" id="UP000480178">
    <property type="component" value="Chromosome"/>
</dbReference>
<dbReference type="KEGG" id="rhoz:GXP67_06130"/>
<dbReference type="Pfam" id="PF13689">
    <property type="entry name" value="DUF4154"/>
    <property type="match status" value="1"/>
</dbReference>
<keyword evidence="3" id="KW-1185">Reference proteome</keyword>
<feature type="chain" id="PRO_5025648611" evidence="1">
    <location>
        <begin position="25"/>
        <end position="176"/>
    </location>
</feature>
<sequence>MNKTLFSIIIMVLCIYAYPTNAQADIHEAENKIHSIFIYNFTKYVQWPEEYSNGDFTIGIIGNTDLDKELQKIAAIKTVNGRRISIKKYTDVGNIEKKCNILFLTSESSSLLSDVLKKLTGSGTLLITHKEGLGKFGSLVNFVSENGRYRFEINTTAFEKSKLKFEQQLKAVAIII</sequence>
<evidence type="ECO:0000256" key="1">
    <source>
        <dbReference type="SAM" id="SignalP"/>
    </source>
</evidence>
<proteinExistence type="predicted"/>
<protein>
    <submittedName>
        <fullName evidence="2">YfiR family protein</fullName>
    </submittedName>
</protein>
<organism evidence="2 3">
    <name type="scientific">Rhodocytophaga rosea</name>
    <dbReference type="NCBI Taxonomy" id="2704465"/>
    <lineage>
        <taxon>Bacteria</taxon>
        <taxon>Pseudomonadati</taxon>
        <taxon>Bacteroidota</taxon>
        <taxon>Cytophagia</taxon>
        <taxon>Cytophagales</taxon>
        <taxon>Rhodocytophagaceae</taxon>
        <taxon>Rhodocytophaga</taxon>
    </lineage>
</organism>
<dbReference type="EMBL" id="CP048222">
    <property type="protein sequence ID" value="QHT66265.1"/>
    <property type="molecule type" value="Genomic_DNA"/>
</dbReference>
<name>A0A6C0GE63_9BACT</name>
<evidence type="ECO:0000313" key="3">
    <source>
        <dbReference type="Proteomes" id="UP000480178"/>
    </source>
</evidence>
<keyword evidence="1" id="KW-0732">Signal</keyword>
<dbReference type="AlphaFoldDB" id="A0A6C0GE63"/>
<reference evidence="2 3" key="1">
    <citation type="submission" date="2020-01" db="EMBL/GenBank/DDBJ databases">
        <authorList>
            <person name="Kim M.K."/>
        </authorList>
    </citation>
    <scope>NUCLEOTIDE SEQUENCE [LARGE SCALE GENOMIC DNA]</scope>
    <source>
        <strain evidence="2 3">172606-1</strain>
    </source>
</reference>
<dbReference type="InterPro" id="IPR025293">
    <property type="entry name" value="YfiR/HmsC-like"/>
</dbReference>
<dbReference type="RefSeq" id="WP_162442328.1">
    <property type="nucleotide sequence ID" value="NZ_CP048222.1"/>
</dbReference>
<feature type="signal peptide" evidence="1">
    <location>
        <begin position="1"/>
        <end position="24"/>
    </location>
</feature>
<evidence type="ECO:0000313" key="2">
    <source>
        <dbReference type="EMBL" id="QHT66265.1"/>
    </source>
</evidence>
<accession>A0A6C0GE63</accession>
<gene>
    <name evidence="2" type="ORF">GXP67_06130</name>
</gene>